<proteinExistence type="predicted"/>
<evidence type="ECO:0000256" key="2">
    <source>
        <dbReference type="SAM" id="MobiDB-lite"/>
    </source>
</evidence>
<sequence>MSGIRQLLTVVAEQSVLPGRRGLYAERGRPVVTESSNGLRFDIYERVQLASDALSIDTLEEIELSPHIEALEQEDSVLLRGYLLLSGTYRAIGETEAAGTLEHRIPVEISLPQSRVRQLEELDVEIDHFDVDLLTERSLNVTGVLGLRGVQTEVREAPVWREDEFTVAHDAPELISAPEAERRDEVSQALALPPLGTAAFEPAKEAGEIDYGRAQETGRTDIPFSAGSQPQAPVYSQPGPVYLPPAWTDPNAVQEAAASPVWYEQQRARAEAEARAREEALLRQQELAQVAAEALERQLAEATRAEAEARAAEEARAFELAEREKAEREALEASALAERNRQLAEERDRREEAEAWERLLAYQRLEEEPAEFIEPAETVPPKSEAPSYPQVFETNISAPPLWPGVESDAGAQDQTEAAEADDTSKTEQRQPDPTGPKLGLSSKGSGGAESSFGVGILSQLGDKGAIREAGLKAAEEARLAAPPETPQNRATGDEIEWTRLFLAKDAGQSFRKVKMVIVQREDTLDGIAGKYQLQSRELQLYNRLPDPHLAEGQVLYIP</sequence>
<dbReference type="SMART" id="SM00257">
    <property type="entry name" value="LysM"/>
    <property type="match status" value="1"/>
</dbReference>
<dbReference type="InterPro" id="IPR048862">
    <property type="entry name" value="SPOCS_spoVID_N"/>
</dbReference>
<organism evidence="4 5">
    <name type="scientific">Cohnella hashimotonis</name>
    <dbReference type="NCBI Taxonomy" id="2826895"/>
    <lineage>
        <taxon>Bacteria</taxon>
        <taxon>Bacillati</taxon>
        <taxon>Bacillota</taxon>
        <taxon>Bacilli</taxon>
        <taxon>Bacillales</taxon>
        <taxon>Paenibacillaceae</taxon>
        <taxon>Cohnella</taxon>
    </lineage>
</organism>
<accession>A0ABT6TG90</accession>
<dbReference type="PROSITE" id="PS51782">
    <property type="entry name" value="LYSM"/>
    <property type="match status" value="1"/>
</dbReference>
<dbReference type="Pfam" id="PF20918">
    <property type="entry name" value="SPOCS_spoVID-N"/>
    <property type="match status" value="1"/>
</dbReference>
<dbReference type="Proteomes" id="UP001161691">
    <property type="component" value="Unassembled WGS sequence"/>
</dbReference>
<evidence type="ECO:0000256" key="1">
    <source>
        <dbReference type="SAM" id="Coils"/>
    </source>
</evidence>
<dbReference type="SUPFAM" id="SSF54106">
    <property type="entry name" value="LysM domain"/>
    <property type="match status" value="1"/>
</dbReference>
<reference evidence="4" key="1">
    <citation type="submission" date="2023-04" db="EMBL/GenBank/DDBJ databases">
        <title>Comparative genomic analysis of Cohnella hashimotonis sp. nov., isolated from the International Space Station.</title>
        <authorList>
            <person name="Venkateswaran K."/>
            <person name="Simpson A."/>
        </authorList>
    </citation>
    <scope>NUCLEOTIDE SEQUENCE</scope>
    <source>
        <strain evidence="4">F6_2S_P_1</strain>
    </source>
</reference>
<protein>
    <submittedName>
        <fullName evidence="4">LysM peptidoglycan-binding domain-containing protein</fullName>
    </submittedName>
</protein>
<dbReference type="Gene3D" id="3.10.350.10">
    <property type="entry name" value="LysM domain"/>
    <property type="match status" value="1"/>
</dbReference>
<dbReference type="CDD" id="cd00118">
    <property type="entry name" value="LysM"/>
    <property type="match status" value="1"/>
</dbReference>
<evidence type="ECO:0000313" key="5">
    <source>
        <dbReference type="Proteomes" id="UP001161691"/>
    </source>
</evidence>
<feature type="region of interest" description="Disordered" evidence="2">
    <location>
        <begin position="394"/>
        <end position="446"/>
    </location>
</feature>
<name>A0ABT6TG90_9BACL</name>
<evidence type="ECO:0000259" key="3">
    <source>
        <dbReference type="PROSITE" id="PS51782"/>
    </source>
</evidence>
<feature type="domain" description="LysM" evidence="3">
    <location>
        <begin position="514"/>
        <end position="557"/>
    </location>
</feature>
<feature type="region of interest" description="Disordered" evidence="2">
    <location>
        <begin position="369"/>
        <end position="388"/>
    </location>
</feature>
<keyword evidence="5" id="KW-1185">Reference proteome</keyword>
<dbReference type="Pfam" id="PF01476">
    <property type="entry name" value="LysM"/>
    <property type="match status" value="1"/>
</dbReference>
<keyword evidence="1" id="KW-0175">Coiled coil</keyword>
<dbReference type="InterPro" id="IPR018392">
    <property type="entry name" value="LysM"/>
</dbReference>
<dbReference type="RefSeq" id="WP_282907824.1">
    <property type="nucleotide sequence ID" value="NZ_JAGRPV010000001.1"/>
</dbReference>
<dbReference type="EMBL" id="JAGRPV010000001">
    <property type="protein sequence ID" value="MDI4644847.1"/>
    <property type="molecule type" value="Genomic_DNA"/>
</dbReference>
<feature type="coiled-coil region" evidence="1">
    <location>
        <begin position="278"/>
        <end position="353"/>
    </location>
</feature>
<gene>
    <name evidence="4" type="ORF">KB449_07735</name>
</gene>
<evidence type="ECO:0000313" key="4">
    <source>
        <dbReference type="EMBL" id="MDI4644847.1"/>
    </source>
</evidence>
<dbReference type="InterPro" id="IPR036779">
    <property type="entry name" value="LysM_dom_sf"/>
</dbReference>
<comment type="caution">
    <text evidence="4">The sequence shown here is derived from an EMBL/GenBank/DDBJ whole genome shotgun (WGS) entry which is preliminary data.</text>
</comment>